<dbReference type="Gene3D" id="3.40.630.30">
    <property type="match status" value="1"/>
</dbReference>
<dbReference type="InterPro" id="IPR050832">
    <property type="entry name" value="Bact_Acetyltransf"/>
</dbReference>
<dbReference type="CDD" id="cd04301">
    <property type="entry name" value="NAT_SF"/>
    <property type="match status" value="1"/>
</dbReference>
<sequence length="161" mass="18092">MSTDVTPSAVIRPAGSADAGCIAALVQEAYTPWIAVIGRRPRPMDDDYEARCAKAQAWLLELDGEPVGAVIIEDMNGYLFLHNIAVAPRMQHRGFGRRLMHFVEEEARRRSFREVKLTTTVVMQKNIDLYERLGYAITGREPTATVDRVWMTKRVDEAGKA</sequence>
<organism evidence="4 5">
    <name type="scientific">Dankookia rubra</name>
    <dbReference type="NCBI Taxonomy" id="1442381"/>
    <lineage>
        <taxon>Bacteria</taxon>
        <taxon>Pseudomonadati</taxon>
        <taxon>Pseudomonadota</taxon>
        <taxon>Alphaproteobacteria</taxon>
        <taxon>Acetobacterales</taxon>
        <taxon>Roseomonadaceae</taxon>
        <taxon>Dankookia</taxon>
    </lineage>
</organism>
<evidence type="ECO:0000256" key="2">
    <source>
        <dbReference type="ARBA" id="ARBA00023315"/>
    </source>
</evidence>
<keyword evidence="1 4" id="KW-0808">Transferase</keyword>
<keyword evidence="5" id="KW-1185">Reference proteome</keyword>
<dbReference type="InterPro" id="IPR000182">
    <property type="entry name" value="GNAT_dom"/>
</dbReference>
<feature type="domain" description="N-acetyltransferase" evidence="3">
    <location>
        <begin position="9"/>
        <end position="156"/>
    </location>
</feature>
<dbReference type="EMBL" id="SMSJ01000167">
    <property type="protein sequence ID" value="TDH58011.1"/>
    <property type="molecule type" value="Genomic_DNA"/>
</dbReference>
<keyword evidence="2" id="KW-0012">Acyltransferase</keyword>
<gene>
    <name evidence="4" type="ORF">E2C06_34835</name>
</gene>
<protein>
    <submittedName>
        <fullName evidence="4">GNAT family N-acetyltransferase</fullName>
    </submittedName>
</protein>
<reference evidence="4 5" key="1">
    <citation type="journal article" date="2016" name="J. Microbiol.">
        <title>Dankookia rubra gen. nov., sp. nov., an alphaproteobacterium isolated from sediment of a shallow stream.</title>
        <authorList>
            <person name="Kim W.H."/>
            <person name="Kim D.H."/>
            <person name="Kang K."/>
            <person name="Ahn T.Y."/>
        </authorList>
    </citation>
    <scope>NUCLEOTIDE SEQUENCE [LARGE SCALE GENOMIC DNA]</scope>
    <source>
        <strain evidence="4 5">JCM30602</strain>
    </source>
</reference>
<evidence type="ECO:0000259" key="3">
    <source>
        <dbReference type="PROSITE" id="PS51186"/>
    </source>
</evidence>
<dbReference type="PROSITE" id="PS51186">
    <property type="entry name" value="GNAT"/>
    <property type="match status" value="1"/>
</dbReference>
<dbReference type="RefSeq" id="WP_133293135.1">
    <property type="nucleotide sequence ID" value="NZ_SMSJ01000167.1"/>
</dbReference>
<comment type="caution">
    <text evidence="4">The sequence shown here is derived from an EMBL/GenBank/DDBJ whole genome shotgun (WGS) entry which is preliminary data.</text>
</comment>
<dbReference type="PANTHER" id="PTHR43877">
    <property type="entry name" value="AMINOALKYLPHOSPHONATE N-ACETYLTRANSFERASE-RELATED-RELATED"/>
    <property type="match status" value="1"/>
</dbReference>
<evidence type="ECO:0000256" key="1">
    <source>
        <dbReference type="ARBA" id="ARBA00022679"/>
    </source>
</evidence>
<dbReference type="OrthoDB" id="281808at2"/>
<evidence type="ECO:0000313" key="5">
    <source>
        <dbReference type="Proteomes" id="UP000295096"/>
    </source>
</evidence>
<accession>A0A4R5Q6Y5</accession>
<proteinExistence type="predicted"/>
<dbReference type="InterPro" id="IPR016181">
    <property type="entry name" value="Acyl_CoA_acyltransferase"/>
</dbReference>
<dbReference type="Proteomes" id="UP000295096">
    <property type="component" value="Unassembled WGS sequence"/>
</dbReference>
<dbReference type="PANTHER" id="PTHR43877:SF2">
    <property type="entry name" value="AMINOALKYLPHOSPHONATE N-ACETYLTRANSFERASE-RELATED"/>
    <property type="match status" value="1"/>
</dbReference>
<dbReference type="AlphaFoldDB" id="A0A4R5Q6Y5"/>
<evidence type="ECO:0000313" key="4">
    <source>
        <dbReference type="EMBL" id="TDH58011.1"/>
    </source>
</evidence>
<name>A0A4R5Q6Y5_9PROT</name>
<dbReference type="SUPFAM" id="SSF55729">
    <property type="entry name" value="Acyl-CoA N-acyltransferases (Nat)"/>
    <property type="match status" value="1"/>
</dbReference>
<dbReference type="Pfam" id="PF00583">
    <property type="entry name" value="Acetyltransf_1"/>
    <property type="match status" value="1"/>
</dbReference>
<dbReference type="GO" id="GO:0016747">
    <property type="term" value="F:acyltransferase activity, transferring groups other than amino-acyl groups"/>
    <property type="evidence" value="ECO:0007669"/>
    <property type="project" value="InterPro"/>
</dbReference>